<evidence type="ECO:0000313" key="1">
    <source>
        <dbReference type="EMBL" id="MPM04753.1"/>
    </source>
</evidence>
<sequence length="301" mass="33998">MDKGGHTLKVLDFSFINPGNPDTMGYAIGLCPQFHFRLDKQDRTWFVLGCGLEYHTKVYSEENCSFGAVSSHLNALIILGFKRLFPIAPSWNLKTEFLWTHFSDGATKAPNLGLNIPTLGLGVEYKWKMKPERLASRKTQTFESPGRWQFVATGSWKQLKHDGKTCPAFSASVEKYFKPRAISSFSAGTDLIVDYSMNNKLTEFNDTVVPFSNNVKITLKAGWEVAIGKLQIHLQAGSYLKNSNFQKEFLFERLALRYFFTDHIGANVGLRAHFAKADAIEFGVVYRIPRRPSIILPLPAF</sequence>
<protein>
    <submittedName>
        <fullName evidence="1">Uncharacterized protein</fullName>
    </submittedName>
</protein>
<name>A0A644WR51_9ZZZZ</name>
<proteinExistence type="predicted"/>
<dbReference type="AlphaFoldDB" id="A0A644WR51"/>
<dbReference type="EMBL" id="VSSQ01001067">
    <property type="protein sequence ID" value="MPM04753.1"/>
    <property type="molecule type" value="Genomic_DNA"/>
</dbReference>
<dbReference type="Gene3D" id="2.40.160.20">
    <property type="match status" value="1"/>
</dbReference>
<gene>
    <name evidence="1" type="ORF">SDC9_51032</name>
</gene>
<organism evidence="1">
    <name type="scientific">bioreactor metagenome</name>
    <dbReference type="NCBI Taxonomy" id="1076179"/>
    <lineage>
        <taxon>unclassified sequences</taxon>
        <taxon>metagenomes</taxon>
        <taxon>ecological metagenomes</taxon>
    </lineage>
</organism>
<dbReference type="InterPro" id="IPR018550">
    <property type="entry name" value="Lipid-A_deacylase-rel"/>
</dbReference>
<reference evidence="1" key="1">
    <citation type="submission" date="2019-08" db="EMBL/GenBank/DDBJ databases">
        <authorList>
            <person name="Kucharzyk K."/>
            <person name="Murdoch R.W."/>
            <person name="Higgins S."/>
            <person name="Loffler F."/>
        </authorList>
    </citation>
    <scope>NUCLEOTIDE SEQUENCE</scope>
</reference>
<dbReference type="Pfam" id="PF09411">
    <property type="entry name" value="PagL"/>
    <property type="match status" value="1"/>
</dbReference>
<comment type="caution">
    <text evidence="1">The sequence shown here is derived from an EMBL/GenBank/DDBJ whole genome shotgun (WGS) entry which is preliminary data.</text>
</comment>
<accession>A0A644WR51</accession>